<dbReference type="SMART" id="SM00454">
    <property type="entry name" value="SAM"/>
    <property type="match status" value="1"/>
</dbReference>
<dbReference type="PANTHER" id="PTHR46829">
    <property type="entry name" value="STERILE ALPHA MOTIF DOMAIN-CONTAINING PROTEIN 15"/>
    <property type="match status" value="1"/>
</dbReference>
<evidence type="ECO:0000259" key="1">
    <source>
        <dbReference type="PROSITE" id="PS50105"/>
    </source>
</evidence>
<dbReference type="EMBL" id="QNUK01000013">
    <property type="protein sequence ID" value="KAF5908496.1"/>
    <property type="molecule type" value="Genomic_DNA"/>
</dbReference>
<evidence type="ECO:0000313" key="2">
    <source>
        <dbReference type="EMBL" id="KAF5908496.1"/>
    </source>
</evidence>
<dbReference type="SUPFAM" id="SSF47769">
    <property type="entry name" value="SAM/Pointed domain"/>
    <property type="match status" value="1"/>
</dbReference>
<dbReference type="PANTHER" id="PTHR46829:SF1">
    <property type="entry name" value="STERILE ALPHA MOTIF DOMAIN-CONTAINING PROTEIN 15"/>
    <property type="match status" value="1"/>
</dbReference>
<reference evidence="2" key="1">
    <citation type="submission" date="2020-07" db="EMBL/GenBank/DDBJ databases">
        <title>Clarias magur genome sequencing, assembly and annotation.</title>
        <authorList>
            <person name="Kushwaha B."/>
            <person name="Kumar R."/>
            <person name="Das P."/>
            <person name="Joshi C.G."/>
            <person name="Kumar D."/>
            <person name="Nagpure N.S."/>
            <person name="Pandey M."/>
            <person name="Agarwal S."/>
            <person name="Srivastava S."/>
            <person name="Singh M."/>
            <person name="Sahoo L."/>
            <person name="Jayasankar P."/>
            <person name="Meher P.K."/>
            <person name="Koringa P.G."/>
            <person name="Iquebal M.A."/>
            <person name="Das S.P."/>
            <person name="Bit A."/>
            <person name="Patnaik S."/>
            <person name="Patel N."/>
            <person name="Shah T.M."/>
            <person name="Hinsu A."/>
            <person name="Jena J.K."/>
        </authorList>
    </citation>
    <scope>NUCLEOTIDE SEQUENCE</scope>
    <source>
        <strain evidence="2">CIFAMagur01</strain>
        <tissue evidence="2">Testis</tissue>
    </source>
</reference>
<dbReference type="AlphaFoldDB" id="A0A8J4UJI5"/>
<accession>A0A8J4UJI5</accession>
<dbReference type="InterPro" id="IPR013761">
    <property type="entry name" value="SAM/pointed_sf"/>
</dbReference>
<dbReference type="PROSITE" id="PS50105">
    <property type="entry name" value="SAM_DOMAIN"/>
    <property type="match status" value="1"/>
</dbReference>
<sequence length="305" mass="35120">MKEVNRLVGLACDSMHVKMSMKKEETGVPRGNPPSTGRTCKLHAHTDGNRARTLEVQGDSANHYTTVPPGPKQFWPNTFVHIVYYKRNFSNTGLLDQHFPGHWPSISLDLTPCECFLWATQRRRSTGQSFAHWRTWKHRDSGSSQHYPKQLPSEDSCIRGRWLMPPVPMLTFKDLLSFCMQVAMATDQTKKMEFLKWSCQDVAKWIESLGYPQYTACFTENFITGKKLIYVNCRYLPQLGITDFEHMKAISAHVRELLGISEPLWSRSIADPPRDDMGMYLEIKSRSGERADSLTYAQFLSYQKN</sequence>
<organism evidence="2 3">
    <name type="scientific">Clarias magur</name>
    <name type="common">Asian catfish</name>
    <name type="synonym">Macropteronotus magur</name>
    <dbReference type="NCBI Taxonomy" id="1594786"/>
    <lineage>
        <taxon>Eukaryota</taxon>
        <taxon>Metazoa</taxon>
        <taxon>Chordata</taxon>
        <taxon>Craniata</taxon>
        <taxon>Vertebrata</taxon>
        <taxon>Euteleostomi</taxon>
        <taxon>Actinopterygii</taxon>
        <taxon>Neopterygii</taxon>
        <taxon>Teleostei</taxon>
        <taxon>Ostariophysi</taxon>
        <taxon>Siluriformes</taxon>
        <taxon>Clariidae</taxon>
        <taxon>Clarias</taxon>
    </lineage>
</organism>
<dbReference type="Gene3D" id="1.10.150.50">
    <property type="entry name" value="Transcription Factor, Ets-1"/>
    <property type="match status" value="1"/>
</dbReference>
<protein>
    <submittedName>
        <fullName evidence="2">Sterile alpha motif domain-containing protein 15</fullName>
    </submittedName>
</protein>
<keyword evidence="3" id="KW-1185">Reference proteome</keyword>
<evidence type="ECO:0000313" key="3">
    <source>
        <dbReference type="Proteomes" id="UP000727407"/>
    </source>
</evidence>
<dbReference type="CDD" id="cd09530">
    <property type="entry name" value="SAM_Samd14"/>
    <property type="match status" value="1"/>
</dbReference>
<proteinExistence type="predicted"/>
<dbReference type="InterPro" id="IPR001660">
    <property type="entry name" value="SAM"/>
</dbReference>
<feature type="domain" description="SAM" evidence="1">
    <location>
        <begin position="197"/>
        <end position="260"/>
    </location>
</feature>
<dbReference type="Proteomes" id="UP000727407">
    <property type="component" value="Unassembled WGS sequence"/>
</dbReference>
<gene>
    <name evidence="2" type="ORF">DAT39_001840</name>
</gene>
<dbReference type="Pfam" id="PF00536">
    <property type="entry name" value="SAM_1"/>
    <property type="match status" value="1"/>
</dbReference>
<comment type="caution">
    <text evidence="2">The sequence shown here is derived from an EMBL/GenBank/DDBJ whole genome shotgun (WGS) entry which is preliminary data.</text>
</comment>
<dbReference type="OrthoDB" id="6133291at2759"/>
<name>A0A8J4UJI5_CLAMG</name>